<evidence type="ECO:0000256" key="2">
    <source>
        <dbReference type="ARBA" id="ARBA00022723"/>
    </source>
</evidence>
<evidence type="ECO:0000256" key="7">
    <source>
        <dbReference type="ARBA" id="ARBA00023180"/>
    </source>
</evidence>
<evidence type="ECO:0000313" key="13">
    <source>
        <dbReference type="EMBL" id="KAL0861567.1"/>
    </source>
</evidence>
<feature type="domain" description="Peptidase M12B" evidence="11">
    <location>
        <begin position="357"/>
        <end position="588"/>
    </location>
</feature>
<dbReference type="EMBL" id="JBEUOH010000023">
    <property type="protein sequence ID" value="KAL0861567.1"/>
    <property type="molecule type" value="Genomic_DNA"/>
</dbReference>
<keyword evidence="4 8" id="KW-0862">Zinc</keyword>
<keyword evidence="6" id="KW-1015">Disulfide bond</keyword>
<organism evidence="12 15">
    <name type="scientific">Loxostege sticticalis</name>
    <name type="common">Beet webworm moth</name>
    <dbReference type="NCBI Taxonomy" id="481309"/>
    <lineage>
        <taxon>Eukaryota</taxon>
        <taxon>Metazoa</taxon>
        <taxon>Ecdysozoa</taxon>
        <taxon>Arthropoda</taxon>
        <taxon>Hexapoda</taxon>
        <taxon>Insecta</taxon>
        <taxon>Pterygota</taxon>
        <taxon>Neoptera</taxon>
        <taxon>Endopterygota</taxon>
        <taxon>Lepidoptera</taxon>
        <taxon>Glossata</taxon>
        <taxon>Ditrysia</taxon>
        <taxon>Pyraloidea</taxon>
        <taxon>Crambidae</taxon>
        <taxon>Pyraustinae</taxon>
        <taxon>Loxostege</taxon>
    </lineage>
</organism>
<evidence type="ECO:0000313" key="14">
    <source>
        <dbReference type="Proteomes" id="UP001549920"/>
    </source>
</evidence>
<dbReference type="Pfam" id="PF17771">
    <property type="entry name" value="ADAMTS_CR_2"/>
    <property type="match status" value="1"/>
</dbReference>
<evidence type="ECO:0000256" key="4">
    <source>
        <dbReference type="ARBA" id="ARBA00022833"/>
    </source>
</evidence>
<accession>A0ABD0SF65</accession>
<keyword evidence="14" id="KW-1185">Reference proteome</keyword>
<evidence type="ECO:0000259" key="11">
    <source>
        <dbReference type="PROSITE" id="PS50215"/>
    </source>
</evidence>
<dbReference type="Gene3D" id="3.40.1620.60">
    <property type="match status" value="1"/>
</dbReference>
<dbReference type="Pfam" id="PF13582">
    <property type="entry name" value="Reprolysin_3"/>
    <property type="match status" value="1"/>
</dbReference>
<keyword evidence="3" id="KW-0378">Hydrolase</keyword>
<dbReference type="InterPro" id="IPR001590">
    <property type="entry name" value="Peptidase_M12B"/>
</dbReference>
<evidence type="ECO:0000256" key="5">
    <source>
        <dbReference type="ARBA" id="ARBA00023049"/>
    </source>
</evidence>
<evidence type="ECO:0000256" key="1">
    <source>
        <dbReference type="ARBA" id="ARBA00022670"/>
    </source>
</evidence>
<dbReference type="SUPFAM" id="SSF55486">
    <property type="entry name" value="Metalloproteases ('zincins'), catalytic domain"/>
    <property type="match status" value="1"/>
</dbReference>
<feature type="binding site" evidence="8">
    <location>
        <position position="527"/>
    </location>
    <ligand>
        <name>Zn(2+)</name>
        <dbReference type="ChEBI" id="CHEBI:29105"/>
        <note>catalytic</note>
    </ligand>
</feature>
<dbReference type="GO" id="GO:0008237">
    <property type="term" value="F:metallopeptidase activity"/>
    <property type="evidence" value="ECO:0007669"/>
    <property type="project" value="UniProtKB-KW"/>
</dbReference>
<dbReference type="AlphaFoldDB" id="A0ABD0SF65"/>
<feature type="active site" evidence="8">
    <location>
        <position position="518"/>
    </location>
</feature>
<dbReference type="GO" id="GO:0006508">
    <property type="term" value="P:proteolysis"/>
    <property type="evidence" value="ECO:0007669"/>
    <property type="project" value="UniProtKB-KW"/>
</dbReference>
<feature type="chain" id="PRO_5044722651" description="Peptidase M12B domain-containing protein" evidence="10">
    <location>
        <begin position="27"/>
        <end position="695"/>
    </location>
</feature>
<name>A0ABD0SF65_LOXSC</name>
<keyword evidence="1" id="KW-0645">Protease</keyword>
<dbReference type="PROSITE" id="PS50215">
    <property type="entry name" value="ADAM_MEPRO"/>
    <property type="match status" value="1"/>
</dbReference>
<dbReference type="InterPro" id="IPR034030">
    <property type="entry name" value="ZnMc_salivary_gland_MPs"/>
</dbReference>
<feature type="binding site" evidence="8">
    <location>
        <position position="521"/>
    </location>
    <ligand>
        <name>Zn(2+)</name>
        <dbReference type="ChEBI" id="CHEBI:29105"/>
        <note>catalytic</note>
    </ligand>
</feature>
<feature type="region of interest" description="Disordered" evidence="9">
    <location>
        <begin position="137"/>
        <end position="158"/>
    </location>
</feature>
<comment type="caution">
    <text evidence="8">Lacks conserved residue(s) required for the propagation of feature annotation.</text>
</comment>
<sequence length="695" mass="78060">MESAPHVSAPWLSTLVFFCSLLSTHTLNTKIHEHMTADEIRNVFHVEHHSLVPDYHLVSLIHHMARRNIPSGHPSNTHSLNPGKIPHEKTASKPWKTETSPPSLLNDEMFVKAKEYIKDVDIIGDLNNTVSVQFSVSNSSEVSEDDSDKEHAVEDQDEDVHKIEMEAFGEKLNLVLKKQEGLFKKEGLKMWKVLTNESQPHGVDYEEMASEGEEDLGELYQDEENGAALLIRRHPKHGRLMVEGSIGHSLVIRPLPDSVAAAAQDDEMFMDPASMADMVSIDTGRPIMKRNKEAQEKLRRALNGAHHVIIKRDPAHEEHDHLSDYAFMEPDHLGKRFRRKRSTEPHSRSKRDAPYVIYPEILVIVDYDGYRLHGGDNVQIKRYFVSFWNGVDLRYKLLKGPRIRISIAGIIISRGRDATPYLEKNRVGRDAIDSAAALTDMGKYLFRERRLPVYDIAVAITKYDMCRRRKGGRCTKGTAGFAYVGGACVVNKRLEKVNSVAIIEDTGGFSGIIVAAHEVGHLLGAVHDGSPPPSYLGGPGAEKCRWEDGFIMSDLRHTEKGFRWSPCSVQSFHHFLNGDTATCLYNSPHEDDSLPRVLPGRLLTLDAQCRKDRGTSACFKDERVCAQLFCFDSASGYCVAYRPAAEGSPCGDGQYCINGRCITEHENIIPDYSQHTPSYVRPETSPFYGNITSRH</sequence>
<dbReference type="EMBL" id="JBEDNZ010000023">
    <property type="protein sequence ID" value="KAL0811949.1"/>
    <property type="molecule type" value="Genomic_DNA"/>
</dbReference>
<feature type="region of interest" description="Disordered" evidence="9">
    <location>
        <begin position="68"/>
        <end position="100"/>
    </location>
</feature>
<proteinExistence type="predicted"/>
<feature type="signal peptide" evidence="10">
    <location>
        <begin position="1"/>
        <end position="26"/>
    </location>
</feature>
<evidence type="ECO:0000256" key="10">
    <source>
        <dbReference type="SAM" id="SignalP"/>
    </source>
</evidence>
<feature type="binding site" evidence="8">
    <location>
        <position position="517"/>
    </location>
    <ligand>
        <name>Zn(2+)</name>
        <dbReference type="ChEBI" id="CHEBI:29105"/>
        <note>catalytic</note>
    </ligand>
</feature>
<dbReference type="GO" id="GO:0046872">
    <property type="term" value="F:metal ion binding"/>
    <property type="evidence" value="ECO:0007669"/>
    <property type="project" value="UniProtKB-KW"/>
</dbReference>
<dbReference type="Proteomes" id="UP001549920">
    <property type="component" value="Unassembled WGS sequence"/>
</dbReference>
<keyword evidence="2 8" id="KW-0479">Metal-binding</keyword>
<keyword evidence="5" id="KW-0482">Metalloprotease</keyword>
<evidence type="ECO:0000256" key="8">
    <source>
        <dbReference type="PROSITE-ProRule" id="PRU00276"/>
    </source>
</evidence>
<dbReference type="InterPro" id="IPR041645">
    <property type="entry name" value="ADAMTS_CR_2"/>
</dbReference>
<dbReference type="PANTHER" id="PTHR11905:SF249">
    <property type="entry name" value="SOL NARAE, ISOFORM C"/>
    <property type="match status" value="1"/>
</dbReference>
<dbReference type="PANTHER" id="PTHR11905">
    <property type="entry name" value="ADAM A DISINTEGRIN AND METALLOPROTEASE DOMAIN"/>
    <property type="match status" value="1"/>
</dbReference>
<protein>
    <recommendedName>
        <fullName evidence="11">Peptidase M12B domain-containing protein</fullName>
    </recommendedName>
</protein>
<dbReference type="Gene3D" id="3.40.390.10">
    <property type="entry name" value="Collagenase (Catalytic Domain)"/>
    <property type="match status" value="1"/>
</dbReference>
<comment type="caution">
    <text evidence="12">The sequence shown here is derived from an EMBL/GenBank/DDBJ whole genome shotgun (WGS) entry which is preliminary data.</text>
</comment>
<evidence type="ECO:0000256" key="3">
    <source>
        <dbReference type="ARBA" id="ARBA00022801"/>
    </source>
</evidence>
<keyword evidence="7" id="KW-0325">Glycoprotein</keyword>
<dbReference type="Proteomes" id="UP001549921">
    <property type="component" value="Unassembled WGS sequence"/>
</dbReference>
<gene>
    <name evidence="13" type="ORF">ABMA27_009070</name>
    <name evidence="12" type="ORF">ABMA28_009350</name>
</gene>
<evidence type="ECO:0000256" key="9">
    <source>
        <dbReference type="SAM" id="MobiDB-lite"/>
    </source>
</evidence>
<feature type="compositionally biased region" description="Basic and acidic residues" evidence="9">
    <location>
        <begin position="148"/>
        <end position="158"/>
    </location>
</feature>
<keyword evidence="10" id="KW-0732">Signal</keyword>
<dbReference type="InterPro" id="IPR024079">
    <property type="entry name" value="MetalloPept_cat_dom_sf"/>
</dbReference>
<reference evidence="14 15" key="1">
    <citation type="submission" date="2024-06" db="EMBL/GenBank/DDBJ databases">
        <title>A chromosome-level genome assembly of beet webworm, Loxostege sticticalis.</title>
        <authorList>
            <person name="Zhang Y."/>
        </authorList>
    </citation>
    <scope>NUCLEOTIDE SEQUENCE [LARGE SCALE GENOMIC DNA]</scope>
    <source>
        <strain evidence="13">AQ026</strain>
        <strain evidence="12">AQ028</strain>
        <tissue evidence="12">Male pupae</tissue>
        <tissue evidence="13">Whole body</tissue>
    </source>
</reference>
<dbReference type="CDD" id="cd04272">
    <property type="entry name" value="ZnMc_salivary_gland_MPs"/>
    <property type="match status" value="1"/>
</dbReference>
<evidence type="ECO:0000256" key="6">
    <source>
        <dbReference type="ARBA" id="ARBA00023157"/>
    </source>
</evidence>
<evidence type="ECO:0000313" key="15">
    <source>
        <dbReference type="Proteomes" id="UP001549921"/>
    </source>
</evidence>
<evidence type="ECO:0000313" key="12">
    <source>
        <dbReference type="EMBL" id="KAL0811949.1"/>
    </source>
</evidence>